<dbReference type="Pfam" id="PF01087">
    <property type="entry name" value="GalP_UDP_transf"/>
    <property type="match status" value="1"/>
</dbReference>
<dbReference type="EC" id="2.7.7.12" evidence="8"/>
<evidence type="ECO:0000256" key="1">
    <source>
        <dbReference type="ARBA" id="ARBA00001947"/>
    </source>
</evidence>
<feature type="domain" description="Galactose-1-phosphate uridyl transferase N-terminal" evidence="10">
    <location>
        <begin position="14"/>
        <end position="171"/>
    </location>
</feature>
<evidence type="ECO:0000256" key="9">
    <source>
        <dbReference type="PIRSR" id="PIRSR000808-1"/>
    </source>
</evidence>
<comment type="similarity">
    <text evidence="2">Belongs to the galactose-1-phosphate uridylyltransferase type 1 family.</text>
</comment>
<dbReference type="Gene3D" id="3.30.428.10">
    <property type="entry name" value="HIT-like"/>
    <property type="match status" value="2"/>
</dbReference>
<dbReference type="SUPFAM" id="SSF54197">
    <property type="entry name" value="HIT-like"/>
    <property type="match status" value="2"/>
</dbReference>
<keyword evidence="7" id="KW-0119">Carbohydrate metabolism</keyword>
<dbReference type="GO" id="GO:0006012">
    <property type="term" value="P:galactose metabolic process"/>
    <property type="evidence" value="ECO:0007669"/>
    <property type="project" value="UniProtKB-UniRule"/>
</dbReference>
<dbReference type="UniPathway" id="UPA00214"/>
<evidence type="ECO:0000259" key="10">
    <source>
        <dbReference type="Pfam" id="PF01087"/>
    </source>
</evidence>
<dbReference type="PIRSF" id="PIRSF000808">
    <property type="entry name" value="GalT"/>
    <property type="match status" value="1"/>
</dbReference>
<dbReference type="NCBIfam" id="TIGR00209">
    <property type="entry name" value="galT_1"/>
    <property type="match status" value="1"/>
</dbReference>
<dbReference type="AlphaFoldDB" id="A0A1F8F1M7"/>
<feature type="domain" description="Galactose-1-phosphate uridyl transferase C-terminal" evidence="11">
    <location>
        <begin position="183"/>
        <end position="303"/>
    </location>
</feature>
<reference evidence="12 13" key="1">
    <citation type="journal article" date="2016" name="Nat. Commun.">
        <title>Thousands of microbial genomes shed light on interconnected biogeochemical processes in an aquifer system.</title>
        <authorList>
            <person name="Anantharaman K."/>
            <person name="Brown C.T."/>
            <person name="Hug L.A."/>
            <person name="Sharon I."/>
            <person name="Castelle C.J."/>
            <person name="Probst A.J."/>
            <person name="Thomas B.C."/>
            <person name="Singh A."/>
            <person name="Wilkins M.J."/>
            <person name="Karaoz U."/>
            <person name="Brodie E.L."/>
            <person name="Williams K.H."/>
            <person name="Hubbard S.S."/>
            <person name="Banfield J.F."/>
        </authorList>
    </citation>
    <scope>NUCLEOTIDE SEQUENCE [LARGE SCALE GENOMIC DNA]</scope>
</reference>
<keyword evidence="6" id="KW-0862">Zinc</keyword>
<evidence type="ECO:0000256" key="4">
    <source>
        <dbReference type="ARBA" id="ARBA00022695"/>
    </source>
</evidence>
<evidence type="ECO:0000256" key="3">
    <source>
        <dbReference type="ARBA" id="ARBA00022679"/>
    </source>
</evidence>
<dbReference type="EMBL" id="MGJN01000020">
    <property type="protein sequence ID" value="OGN06189.1"/>
    <property type="molecule type" value="Genomic_DNA"/>
</dbReference>
<feature type="active site" description="Tele-UMP-histidine intermediate" evidence="9">
    <location>
        <position position="161"/>
    </location>
</feature>
<keyword evidence="3 12" id="KW-0808">Transferase</keyword>
<evidence type="ECO:0000259" key="11">
    <source>
        <dbReference type="Pfam" id="PF02744"/>
    </source>
</evidence>
<evidence type="ECO:0000256" key="7">
    <source>
        <dbReference type="ARBA" id="ARBA00023277"/>
    </source>
</evidence>
<accession>A0A1F8F1M7</accession>
<protein>
    <recommendedName>
        <fullName evidence="8">Galactose-1-phosphate uridylyltransferase</fullName>
        <ecNumber evidence="8">2.7.7.12</ecNumber>
    </recommendedName>
</protein>
<evidence type="ECO:0000256" key="8">
    <source>
        <dbReference type="NCBIfam" id="TIGR00209"/>
    </source>
</evidence>
<dbReference type="InterPro" id="IPR053177">
    <property type="entry name" value="ADP-glucose_phosphorylase"/>
</dbReference>
<gene>
    <name evidence="12" type="ORF">A3B86_03660</name>
</gene>
<dbReference type="InterPro" id="IPR005850">
    <property type="entry name" value="GalP_Utransf_C"/>
</dbReference>
<keyword evidence="5" id="KW-0479">Metal-binding</keyword>
<keyword evidence="4 12" id="KW-0548">Nucleotidyltransferase</keyword>
<proteinExistence type="inferred from homology"/>
<evidence type="ECO:0000313" key="13">
    <source>
        <dbReference type="Proteomes" id="UP000176834"/>
    </source>
</evidence>
<dbReference type="Pfam" id="PF02744">
    <property type="entry name" value="GalP_UDP_tr_C"/>
    <property type="match status" value="1"/>
</dbReference>
<dbReference type="InterPro" id="IPR005849">
    <property type="entry name" value="GalP_Utransf_N"/>
</dbReference>
<evidence type="ECO:0000256" key="2">
    <source>
        <dbReference type="ARBA" id="ARBA00010951"/>
    </source>
</evidence>
<evidence type="ECO:0000313" key="12">
    <source>
        <dbReference type="EMBL" id="OGN06189.1"/>
    </source>
</evidence>
<evidence type="ECO:0000256" key="6">
    <source>
        <dbReference type="ARBA" id="ARBA00022833"/>
    </source>
</evidence>
<sequence length="332" mass="38758">MNKKPLNEFRQDLVSGEWVLFATGRSKSLHNGEDRGFYQTKKECPFEDFSGQEVVGNYPSQENSHATIIKNKYPAVQQGLCVNEQEYGPFKIFDPIGDHEVIVFRDHDRTIYEFSAADFIDTIKIYKKRFTELTNNNECAKYILIFHNHGKAAGASIYHPHSQIITMPILPPDVFRSINGSFEYYHKHKKQVYYDLLEWEQKERTRVIYENKEFIVFCPYVSKYPYEVRIFSKSSHAHFNQMPDNFDEFFADAMWTALQKINKVLDAPPFNLFIHTAPLTNEFGVNIHEFYHWHMEIVPHLKIDAGFEIGTGVAINVVDPDESAELLRNVKI</sequence>
<dbReference type="PANTHER" id="PTHR42763">
    <property type="entry name" value="ADP-GLUCOSE PHOSPHORYLASE"/>
    <property type="match status" value="1"/>
</dbReference>
<dbReference type="GO" id="GO:0008108">
    <property type="term" value="F:UDP-glucose:hexose-1-phosphate uridylyltransferase activity"/>
    <property type="evidence" value="ECO:0007669"/>
    <property type="project" value="UniProtKB-UniRule"/>
</dbReference>
<comment type="caution">
    <text evidence="12">The sequence shown here is derived from an EMBL/GenBank/DDBJ whole genome shotgun (WGS) entry which is preliminary data.</text>
</comment>
<evidence type="ECO:0000256" key="5">
    <source>
        <dbReference type="ARBA" id="ARBA00022723"/>
    </source>
</evidence>
<comment type="cofactor">
    <cofactor evidence="1">
        <name>Zn(2+)</name>
        <dbReference type="ChEBI" id="CHEBI:29105"/>
    </cofactor>
</comment>
<dbReference type="InterPro" id="IPR036265">
    <property type="entry name" value="HIT-like_sf"/>
</dbReference>
<organism evidence="12 13">
    <name type="scientific">Candidatus Yanofskybacteria bacterium RIFCSPHIGHO2_02_FULL_38_22b</name>
    <dbReference type="NCBI Taxonomy" id="1802673"/>
    <lineage>
        <taxon>Bacteria</taxon>
        <taxon>Candidatus Yanofskyibacteriota</taxon>
    </lineage>
</organism>
<dbReference type="GO" id="GO:0008270">
    <property type="term" value="F:zinc ion binding"/>
    <property type="evidence" value="ECO:0007669"/>
    <property type="project" value="InterPro"/>
</dbReference>
<name>A0A1F8F1M7_9BACT</name>
<dbReference type="PANTHER" id="PTHR42763:SF2">
    <property type="entry name" value="ADP-GLUCOSE PHOSPHORYLASE"/>
    <property type="match status" value="1"/>
</dbReference>
<dbReference type="InterPro" id="IPR001937">
    <property type="entry name" value="GalP_UDPtransf1"/>
</dbReference>
<dbReference type="Proteomes" id="UP000176834">
    <property type="component" value="Unassembled WGS sequence"/>
</dbReference>